<evidence type="ECO:0000256" key="8">
    <source>
        <dbReference type="SAM" id="Phobius"/>
    </source>
</evidence>
<dbReference type="SUPFAM" id="SSF81321">
    <property type="entry name" value="Family A G protein-coupled receptor-like"/>
    <property type="match status" value="1"/>
</dbReference>
<evidence type="ECO:0000256" key="2">
    <source>
        <dbReference type="ARBA" id="ARBA00022692"/>
    </source>
</evidence>
<sequence length="358" mass="40973">MSEVSNTSINETYLQNGSHLDLPKDDYQVVIVILSRLQKYTNPVFCILGLLGNVIAATVFLSNSQRKTSCSLYLAARSVSDSGFLIALFVVWLSDIGIPAFNYDVICQLIIFLTYFCGFLSVWFVVALTTENFVRICHPFSVNKYCTTKIAKIVIFAFVVIALALYNFPLWTNKVVNNNGTMVCSRIPKYDVVQQALNYTDTLLTLVIPISIIICLMVTITVNVIQTYHRQRRLKGNRRDNKSKNPQGQVTKMLFSVSLIFIVLNLPSHAIRVYSTVSQLVFGMTEVSVLERSMHFAFYTLYYMNFAVNILLYLVFGPKFREEFMRIFLRRSKQRNELTMMGSEKRTLLESPEQVTHL</sequence>
<dbReference type="CDD" id="cd14978">
    <property type="entry name" value="7tmA_FMRFamide_R-like"/>
    <property type="match status" value="1"/>
</dbReference>
<organism evidence="10 11">
    <name type="scientific">Pinctada imbricata</name>
    <name type="common">Atlantic pearl-oyster</name>
    <name type="synonym">Pinctada martensii</name>
    <dbReference type="NCBI Taxonomy" id="66713"/>
    <lineage>
        <taxon>Eukaryota</taxon>
        <taxon>Metazoa</taxon>
        <taxon>Spiralia</taxon>
        <taxon>Lophotrochozoa</taxon>
        <taxon>Mollusca</taxon>
        <taxon>Bivalvia</taxon>
        <taxon>Autobranchia</taxon>
        <taxon>Pteriomorphia</taxon>
        <taxon>Pterioida</taxon>
        <taxon>Pterioidea</taxon>
        <taxon>Pteriidae</taxon>
        <taxon>Pinctada</taxon>
    </lineage>
</organism>
<dbReference type="Proteomes" id="UP001186944">
    <property type="component" value="Unassembled WGS sequence"/>
</dbReference>
<keyword evidence="7" id="KW-0807">Transducer</keyword>
<dbReference type="GO" id="GO:0005886">
    <property type="term" value="C:plasma membrane"/>
    <property type="evidence" value="ECO:0007669"/>
    <property type="project" value="TreeGrafter"/>
</dbReference>
<dbReference type="AlphaFoldDB" id="A0AA88Y8V0"/>
<evidence type="ECO:0000256" key="1">
    <source>
        <dbReference type="ARBA" id="ARBA00004141"/>
    </source>
</evidence>
<feature type="transmembrane region" description="Helical" evidence="8">
    <location>
        <begin position="294"/>
        <end position="316"/>
    </location>
</feature>
<evidence type="ECO:0000256" key="4">
    <source>
        <dbReference type="ARBA" id="ARBA00023040"/>
    </source>
</evidence>
<comment type="caution">
    <text evidence="10">The sequence shown here is derived from an EMBL/GenBank/DDBJ whole genome shotgun (WGS) entry which is preliminary data.</text>
</comment>
<evidence type="ECO:0000256" key="5">
    <source>
        <dbReference type="ARBA" id="ARBA00023136"/>
    </source>
</evidence>
<dbReference type="EMBL" id="VSWD01000008">
    <property type="protein sequence ID" value="KAK3095105.1"/>
    <property type="molecule type" value="Genomic_DNA"/>
</dbReference>
<dbReference type="GO" id="GO:0004930">
    <property type="term" value="F:G protein-coupled receptor activity"/>
    <property type="evidence" value="ECO:0007669"/>
    <property type="project" value="UniProtKB-KW"/>
</dbReference>
<keyword evidence="6" id="KW-0675">Receptor</keyword>
<evidence type="ECO:0000313" key="11">
    <source>
        <dbReference type="Proteomes" id="UP001186944"/>
    </source>
</evidence>
<protein>
    <recommendedName>
        <fullName evidence="9">G-protein coupled receptors family 1 profile domain-containing protein</fullName>
    </recommendedName>
</protein>
<feature type="transmembrane region" description="Helical" evidence="8">
    <location>
        <begin position="40"/>
        <end position="61"/>
    </location>
</feature>
<keyword evidence="4" id="KW-0297">G-protein coupled receptor</keyword>
<dbReference type="InterPro" id="IPR000276">
    <property type="entry name" value="GPCR_Rhodpsn"/>
</dbReference>
<feature type="transmembrane region" description="Helical" evidence="8">
    <location>
        <begin position="250"/>
        <end position="274"/>
    </location>
</feature>
<feature type="transmembrane region" description="Helical" evidence="8">
    <location>
        <begin position="150"/>
        <end position="168"/>
    </location>
</feature>
<dbReference type="Pfam" id="PF00001">
    <property type="entry name" value="7tm_1"/>
    <property type="match status" value="1"/>
</dbReference>
<gene>
    <name evidence="10" type="ORF">FSP39_010378</name>
</gene>
<dbReference type="PROSITE" id="PS50262">
    <property type="entry name" value="G_PROTEIN_RECEP_F1_2"/>
    <property type="match status" value="1"/>
</dbReference>
<evidence type="ECO:0000256" key="6">
    <source>
        <dbReference type="ARBA" id="ARBA00023170"/>
    </source>
</evidence>
<evidence type="ECO:0000313" key="10">
    <source>
        <dbReference type="EMBL" id="KAK3095105.1"/>
    </source>
</evidence>
<evidence type="ECO:0000256" key="7">
    <source>
        <dbReference type="ARBA" id="ARBA00023224"/>
    </source>
</evidence>
<name>A0AA88Y8V0_PINIB</name>
<feature type="transmembrane region" description="Helical" evidence="8">
    <location>
        <begin position="109"/>
        <end position="129"/>
    </location>
</feature>
<accession>A0AA88Y8V0</accession>
<reference evidence="10" key="1">
    <citation type="submission" date="2019-08" db="EMBL/GenBank/DDBJ databases">
        <title>The improved chromosome-level genome for the pearl oyster Pinctada fucata martensii using PacBio sequencing and Hi-C.</title>
        <authorList>
            <person name="Zheng Z."/>
        </authorList>
    </citation>
    <scope>NUCLEOTIDE SEQUENCE</scope>
    <source>
        <strain evidence="10">ZZ-2019</strain>
        <tissue evidence="10">Adductor muscle</tissue>
    </source>
</reference>
<feature type="transmembrane region" description="Helical" evidence="8">
    <location>
        <begin position="206"/>
        <end position="229"/>
    </location>
</feature>
<keyword evidence="5 8" id="KW-0472">Membrane</keyword>
<keyword evidence="3 8" id="KW-1133">Transmembrane helix</keyword>
<evidence type="ECO:0000256" key="3">
    <source>
        <dbReference type="ARBA" id="ARBA00022989"/>
    </source>
</evidence>
<feature type="domain" description="G-protein coupled receptors family 1 profile" evidence="9">
    <location>
        <begin position="52"/>
        <end position="313"/>
    </location>
</feature>
<dbReference type="InterPro" id="IPR017452">
    <property type="entry name" value="GPCR_Rhodpsn_7TM"/>
</dbReference>
<dbReference type="PANTHER" id="PTHR24243">
    <property type="entry name" value="G-PROTEIN COUPLED RECEPTOR"/>
    <property type="match status" value="1"/>
</dbReference>
<keyword evidence="11" id="KW-1185">Reference proteome</keyword>
<proteinExistence type="predicted"/>
<feature type="transmembrane region" description="Helical" evidence="8">
    <location>
        <begin position="82"/>
        <end position="103"/>
    </location>
</feature>
<keyword evidence="2 8" id="KW-0812">Transmembrane</keyword>
<comment type="subcellular location">
    <subcellularLocation>
        <location evidence="1">Membrane</location>
        <topology evidence="1">Multi-pass membrane protein</topology>
    </subcellularLocation>
</comment>
<dbReference type="PRINTS" id="PR00237">
    <property type="entry name" value="GPCRRHODOPSN"/>
</dbReference>
<dbReference type="Gene3D" id="1.20.1070.10">
    <property type="entry name" value="Rhodopsin 7-helix transmembrane proteins"/>
    <property type="match status" value="1"/>
</dbReference>
<dbReference type="PANTHER" id="PTHR24243:SF230">
    <property type="entry name" value="G-PROTEIN COUPLED RECEPTORS FAMILY 1 PROFILE DOMAIN-CONTAINING PROTEIN"/>
    <property type="match status" value="1"/>
</dbReference>
<evidence type="ECO:0000259" key="9">
    <source>
        <dbReference type="PROSITE" id="PS50262"/>
    </source>
</evidence>